<protein>
    <submittedName>
        <fullName evidence="1">Asparaginase</fullName>
    </submittedName>
</protein>
<keyword evidence="2" id="KW-1185">Reference proteome</keyword>
<evidence type="ECO:0000313" key="1">
    <source>
        <dbReference type="EMBL" id="MFB9905056.1"/>
    </source>
</evidence>
<accession>A0ABV5ZZB9</accession>
<name>A0ABV5ZZB9_9PSEU</name>
<comment type="caution">
    <text evidence="1">The sequence shown here is derived from an EMBL/GenBank/DDBJ whole genome shotgun (WGS) entry which is preliminary data.</text>
</comment>
<organism evidence="1 2">
    <name type="scientific">Allokutzneria oryzae</name>
    <dbReference type="NCBI Taxonomy" id="1378989"/>
    <lineage>
        <taxon>Bacteria</taxon>
        <taxon>Bacillati</taxon>
        <taxon>Actinomycetota</taxon>
        <taxon>Actinomycetes</taxon>
        <taxon>Pseudonocardiales</taxon>
        <taxon>Pseudonocardiaceae</taxon>
        <taxon>Allokutzneria</taxon>
    </lineage>
</organism>
<dbReference type="PANTHER" id="PTHR42110">
    <property type="entry name" value="L-ASPARAGINASE, PUTATIVE (AFU_ORTHOLOGUE AFUA_3G11890)-RELATED"/>
    <property type="match status" value="1"/>
</dbReference>
<gene>
    <name evidence="1" type="ORF">ACFFQA_14035</name>
</gene>
<dbReference type="EMBL" id="JBHLZU010000011">
    <property type="protein sequence ID" value="MFB9905056.1"/>
    <property type="molecule type" value="Genomic_DNA"/>
</dbReference>
<sequence length="312" mass="32585">MVEVVRSGVRECVHHGSVIVLGPAGEVVTVHGDTRRPIMPRSSNKPMQALGMLRCGLEVPDDADLALICASHNGEPEHIERVTAILDKHGLTPDALLCPPDYPVHEASRNALVAAGGTANRTSMNCSGKHSGMLATCVQRGWPTTSYTDPSHPLQVTVRDTLAELAEEPIAHTAVDGCGAPLFSVSLYGLARAFGKLAQAKPGTDMRRVADAMRAHPYLVAGTGREDTLLMDAVPGLLCKAGAEGVHAAALPDGRAVALKIADGAQRARLPVIVGALRSLGVESEALNALAEEPILGGGRRVGSVRLLPGVF</sequence>
<dbReference type="InterPro" id="IPR010349">
    <property type="entry name" value="Asparaginase_II"/>
</dbReference>
<dbReference type="Proteomes" id="UP001589693">
    <property type="component" value="Unassembled WGS sequence"/>
</dbReference>
<evidence type="ECO:0000313" key="2">
    <source>
        <dbReference type="Proteomes" id="UP001589693"/>
    </source>
</evidence>
<proteinExistence type="predicted"/>
<reference evidence="1 2" key="1">
    <citation type="submission" date="2024-09" db="EMBL/GenBank/DDBJ databases">
        <authorList>
            <person name="Sun Q."/>
            <person name="Mori K."/>
        </authorList>
    </citation>
    <scope>NUCLEOTIDE SEQUENCE [LARGE SCALE GENOMIC DNA]</scope>
    <source>
        <strain evidence="1 2">TBRC 7907</strain>
    </source>
</reference>
<dbReference type="Pfam" id="PF06089">
    <property type="entry name" value="Asparaginase_II"/>
    <property type="match status" value="1"/>
</dbReference>
<dbReference type="PANTHER" id="PTHR42110:SF1">
    <property type="entry name" value="L-ASPARAGINASE, PUTATIVE (AFU_ORTHOLOGUE AFUA_3G11890)-RELATED"/>
    <property type="match status" value="1"/>
</dbReference>
<dbReference type="RefSeq" id="WP_377852635.1">
    <property type="nucleotide sequence ID" value="NZ_JBHLZU010000011.1"/>
</dbReference>